<reference evidence="4 5" key="1">
    <citation type="submission" date="2018-08" db="EMBL/GenBank/DDBJ databases">
        <title>A genome reference for cultivated species of the human gut microbiota.</title>
        <authorList>
            <person name="Zou Y."/>
            <person name="Xue W."/>
            <person name="Luo G."/>
        </authorList>
    </citation>
    <scope>NUCLEOTIDE SEQUENCE [LARGE SCALE GENOMIC DNA]</scope>
    <source>
        <strain evidence="4 5">AF14-27</strain>
    </source>
</reference>
<dbReference type="InterPro" id="IPR002909">
    <property type="entry name" value="IPT_dom"/>
</dbReference>
<dbReference type="Pfam" id="PF01833">
    <property type="entry name" value="TIG"/>
    <property type="match status" value="1"/>
</dbReference>
<gene>
    <name evidence="4" type="ORF">DWW09_11770</name>
</gene>
<evidence type="ECO:0000313" key="4">
    <source>
        <dbReference type="EMBL" id="RGV52297.1"/>
    </source>
</evidence>
<feature type="signal peptide" evidence="1">
    <location>
        <begin position="1"/>
        <end position="18"/>
    </location>
</feature>
<dbReference type="EMBL" id="QRZG01000020">
    <property type="protein sequence ID" value="RGV52297.1"/>
    <property type="molecule type" value="Genomic_DNA"/>
</dbReference>
<accession>A0A412Y4C9</accession>
<dbReference type="Gene3D" id="2.60.40.10">
    <property type="entry name" value="Immunoglobulins"/>
    <property type="match status" value="2"/>
</dbReference>
<evidence type="ECO:0008006" key="6">
    <source>
        <dbReference type="Google" id="ProtNLM"/>
    </source>
</evidence>
<dbReference type="RefSeq" id="WP_118047247.1">
    <property type="nucleotide sequence ID" value="NZ_JAQCUW010000012.1"/>
</dbReference>
<dbReference type="GO" id="GO:0030247">
    <property type="term" value="F:polysaccharide binding"/>
    <property type="evidence" value="ECO:0007669"/>
    <property type="project" value="InterPro"/>
</dbReference>
<feature type="domain" description="Surface glycan-binding protein B xyloglucan binding" evidence="3">
    <location>
        <begin position="203"/>
        <end position="360"/>
    </location>
</feature>
<organism evidence="4 5">
    <name type="scientific">Bacteroides clarus</name>
    <dbReference type="NCBI Taxonomy" id="626929"/>
    <lineage>
        <taxon>Bacteria</taxon>
        <taxon>Pseudomonadati</taxon>
        <taxon>Bacteroidota</taxon>
        <taxon>Bacteroidia</taxon>
        <taxon>Bacteroidales</taxon>
        <taxon>Bacteroidaceae</taxon>
        <taxon>Bacteroides</taxon>
    </lineage>
</organism>
<proteinExistence type="predicted"/>
<dbReference type="Pfam" id="PF18329">
    <property type="entry name" value="SGBP_B_XBD"/>
    <property type="match status" value="1"/>
</dbReference>
<keyword evidence="1" id="KW-0732">Signal</keyword>
<sequence length="364" mass="40837">MKSKFCFFMILCALLFVACDNDTDNMAQPQVMKITSTTDLETSLSACNLGDWVVVHGEGLDNVTSINVNGVELNIRDVFREANRITLQIPRELPEGEPTNKIRVNVADLVAETDLAVSIPDLIVTGLDNEWAVAGETVKVCGNNFDLYDVTADAGEVFFGDAKAEITETQATFVTVVVPNGVSNKSQIKVVSKKSTVIAPVLYRDDTNLFEGFEGGFGWAGTDNLVTDGSREGDIAPCNGKYFYMNEVLHANWYIFIANAVMWPKEMWENPENWCMKFEMFTQKPFSGNYFQFDQTHYLWKPEEHGVTNTHGKWQTMVLEMTDVLFEGYTQNPEAAFLFQISLHGGNAETVDIGLDNFRLYRKN</sequence>
<feature type="chain" id="PRO_5019444804" description="Surface glycan-binding protein B xyloglucan binding domain-containing protein" evidence="1">
    <location>
        <begin position="19"/>
        <end position="364"/>
    </location>
</feature>
<dbReference type="InterPro" id="IPR040475">
    <property type="entry name" value="SGBP_B_XBD"/>
</dbReference>
<dbReference type="Proteomes" id="UP000284366">
    <property type="component" value="Unassembled WGS sequence"/>
</dbReference>
<comment type="caution">
    <text evidence="4">The sequence shown here is derived from an EMBL/GenBank/DDBJ whole genome shotgun (WGS) entry which is preliminary data.</text>
</comment>
<dbReference type="PROSITE" id="PS51257">
    <property type="entry name" value="PROKAR_LIPOPROTEIN"/>
    <property type="match status" value="1"/>
</dbReference>
<evidence type="ECO:0000256" key="1">
    <source>
        <dbReference type="SAM" id="SignalP"/>
    </source>
</evidence>
<evidence type="ECO:0000259" key="2">
    <source>
        <dbReference type="Pfam" id="PF01833"/>
    </source>
</evidence>
<dbReference type="InterPro" id="IPR013783">
    <property type="entry name" value="Ig-like_fold"/>
</dbReference>
<name>A0A412Y4C9_9BACE</name>
<protein>
    <recommendedName>
        <fullName evidence="6">Surface glycan-binding protein B xyloglucan binding domain-containing protein</fullName>
    </recommendedName>
</protein>
<feature type="domain" description="IPT/TIG" evidence="2">
    <location>
        <begin position="132"/>
        <end position="194"/>
    </location>
</feature>
<evidence type="ECO:0000313" key="5">
    <source>
        <dbReference type="Proteomes" id="UP000284366"/>
    </source>
</evidence>
<evidence type="ECO:0000259" key="3">
    <source>
        <dbReference type="Pfam" id="PF18329"/>
    </source>
</evidence>
<dbReference type="InterPro" id="IPR014756">
    <property type="entry name" value="Ig_E-set"/>
</dbReference>
<dbReference type="AlphaFoldDB" id="A0A412Y4C9"/>
<dbReference type="SUPFAM" id="SSF81296">
    <property type="entry name" value="E set domains"/>
    <property type="match status" value="1"/>
</dbReference>